<keyword evidence="1" id="KW-0472">Membrane</keyword>
<name>A0ABD1CR63_CULPP</name>
<sequence length="67" mass="7851">MLRHRGWVQQVLELQQRREETSLEKSLLVGWMLDFFLHACIVFRFLRKSTLIQQLLASGCPPEVGNP</sequence>
<keyword evidence="1" id="KW-1133">Transmembrane helix</keyword>
<protein>
    <submittedName>
        <fullName evidence="2">Uncharacterized protein</fullName>
    </submittedName>
</protein>
<dbReference type="Proteomes" id="UP001562425">
    <property type="component" value="Unassembled WGS sequence"/>
</dbReference>
<evidence type="ECO:0000313" key="2">
    <source>
        <dbReference type="EMBL" id="KAL1378905.1"/>
    </source>
</evidence>
<evidence type="ECO:0000256" key="1">
    <source>
        <dbReference type="SAM" id="Phobius"/>
    </source>
</evidence>
<gene>
    <name evidence="2" type="ORF">pipiens_015285</name>
</gene>
<feature type="transmembrane region" description="Helical" evidence="1">
    <location>
        <begin position="28"/>
        <end position="46"/>
    </location>
</feature>
<accession>A0ABD1CR63</accession>
<dbReference type="EMBL" id="JBEHCU010010015">
    <property type="protein sequence ID" value="KAL1378905.1"/>
    <property type="molecule type" value="Genomic_DNA"/>
</dbReference>
<keyword evidence="3" id="KW-1185">Reference proteome</keyword>
<comment type="caution">
    <text evidence="2">The sequence shown here is derived from an EMBL/GenBank/DDBJ whole genome shotgun (WGS) entry which is preliminary data.</text>
</comment>
<evidence type="ECO:0000313" key="3">
    <source>
        <dbReference type="Proteomes" id="UP001562425"/>
    </source>
</evidence>
<organism evidence="2 3">
    <name type="scientific">Culex pipiens pipiens</name>
    <name type="common">Northern house mosquito</name>
    <dbReference type="NCBI Taxonomy" id="38569"/>
    <lineage>
        <taxon>Eukaryota</taxon>
        <taxon>Metazoa</taxon>
        <taxon>Ecdysozoa</taxon>
        <taxon>Arthropoda</taxon>
        <taxon>Hexapoda</taxon>
        <taxon>Insecta</taxon>
        <taxon>Pterygota</taxon>
        <taxon>Neoptera</taxon>
        <taxon>Endopterygota</taxon>
        <taxon>Diptera</taxon>
        <taxon>Nematocera</taxon>
        <taxon>Culicoidea</taxon>
        <taxon>Culicidae</taxon>
        <taxon>Culicinae</taxon>
        <taxon>Culicini</taxon>
        <taxon>Culex</taxon>
        <taxon>Culex</taxon>
    </lineage>
</organism>
<dbReference type="AlphaFoldDB" id="A0ABD1CR63"/>
<keyword evidence="1" id="KW-0812">Transmembrane</keyword>
<reference evidence="2 3" key="1">
    <citation type="submission" date="2024-05" db="EMBL/GenBank/DDBJ databases">
        <title>Culex pipiens pipiens assembly and annotation.</title>
        <authorList>
            <person name="Alout H."/>
            <person name="Durand T."/>
        </authorList>
    </citation>
    <scope>NUCLEOTIDE SEQUENCE [LARGE SCALE GENOMIC DNA]</scope>
    <source>
        <strain evidence="2">HA-2024</strain>
        <tissue evidence="2">Whole body</tissue>
    </source>
</reference>
<proteinExistence type="predicted"/>